<keyword evidence="2" id="KW-0067">ATP-binding</keyword>
<evidence type="ECO:0000256" key="1">
    <source>
        <dbReference type="ARBA" id="ARBA00022741"/>
    </source>
</evidence>
<name>A0A9D4TA38_RHISA</name>
<reference evidence="3" key="1">
    <citation type="journal article" date="2020" name="Cell">
        <title>Large-Scale Comparative Analyses of Tick Genomes Elucidate Their Genetic Diversity and Vector Capacities.</title>
        <authorList>
            <consortium name="Tick Genome and Microbiome Consortium (TIGMIC)"/>
            <person name="Jia N."/>
            <person name="Wang J."/>
            <person name="Shi W."/>
            <person name="Du L."/>
            <person name="Sun Y."/>
            <person name="Zhan W."/>
            <person name="Jiang J.F."/>
            <person name="Wang Q."/>
            <person name="Zhang B."/>
            <person name="Ji P."/>
            <person name="Bell-Sakyi L."/>
            <person name="Cui X.M."/>
            <person name="Yuan T.T."/>
            <person name="Jiang B.G."/>
            <person name="Yang W.F."/>
            <person name="Lam T.T."/>
            <person name="Chang Q.C."/>
            <person name="Ding S.J."/>
            <person name="Wang X.J."/>
            <person name="Zhu J.G."/>
            <person name="Ruan X.D."/>
            <person name="Zhao L."/>
            <person name="Wei J.T."/>
            <person name="Ye R.Z."/>
            <person name="Que T.C."/>
            <person name="Du C.H."/>
            <person name="Zhou Y.H."/>
            <person name="Cheng J.X."/>
            <person name="Dai P.F."/>
            <person name="Guo W.B."/>
            <person name="Han X.H."/>
            <person name="Huang E.J."/>
            <person name="Li L.F."/>
            <person name="Wei W."/>
            <person name="Gao Y.C."/>
            <person name="Liu J.Z."/>
            <person name="Shao H.Z."/>
            <person name="Wang X."/>
            <person name="Wang C.C."/>
            <person name="Yang T.C."/>
            <person name="Huo Q.B."/>
            <person name="Li W."/>
            <person name="Chen H.Y."/>
            <person name="Chen S.E."/>
            <person name="Zhou L.G."/>
            <person name="Ni X.B."/>
            <person name="Tian J.H."/>
            <person name="Sheng Y."/>
            <person name="Liu T."/>
            <person name="Pan Y.S."/>
            <person name="Xia L.Y."/>
            <person name="Li J."/>
            <person name="Zhao F."/>
            <person name="Cao W.C."/>
        </authorList>
    </citation>
    <scope>NUCLEOTIDE SEQUENCE</scope>
    <source>
        <strain evidence="3">Rsan-2018</strain>
    </source>
</reference>
<dbReference type="Gene3D" id="3.40.850.10">
    <property type="entry name" value="Kinesin motor domain"/>
    <property type="match status" value="1"/>
</dbReference>
<evidence type="ECO:0000313" key="3">
    <source>
        <dbReference type="EMBL" id="KAH7983650.1"/>
    </source>
</evidence>
<sequence length="170" mass="18650">MRVRPMVGCEAGTVCAVRIVDNRRLVFDPRRRWSPYASMGSKLAEPSRPSFAYVQALDETKGNAHTTERTAKEMLTTLLEGFGCFGAGDGASKASTMPVLQERAGVVSLAVKELHQRVDKLRYMDQTCTVVADYLEAHEVVRRFLCPNGPPVLAKDGAAEGILDLERHGT</sequence>
<organism evidence="3 4">
    <name type="scientific">Rhipicephalus sanguineus</name>
    <name type="common">Brown dog tick</name>
    <name type="synonym">Ixodes sanguineus</name>
    <dbReference type="NCBI Taxonomy" id="34632"/>
    <lineage>
        <taxon>Eukaryota</taxon>
        <taxon>Metazoa</taxon>
        <taxon>Ecdysozoa</taxon>
        <taxon>Arthropoda</taxon>
        <taxon>Chelicerata</taxon>
        <taxon>Arachnida</taxon>
        <taxon>Acari</taxon>
        <taxon>Parasitiformes</taxon>
        <taxon>Ixodida</taxon>
        <taxon>Ixodoidea</taxon>
        <taxon>Ixodidae</taxon>
        <taxon>Rhipicephalinae</taxon>
        <taxon>Rhipicephalus</taxon>
        <taxon>Rhipicephalus</taxon>
    </lineage>
</organism>
<evidence type="ECO:0000313" key="4">
    <source>
        <dbReference type="Proteomes" id="UP000821837"/>
    </source>
</evidence>
<protein>
    <submittedName>
        <fullName evidence="3">Uncharacterized protein</fullName>
    </submittedName>
</protein>
<accession>A0A9D4TA38</accession>
<dbReference type="EMBL" id="JABSTV010001245">
    <property type="protein sequence ID" value="KAH7983650.1"/>
    <property type="molecule type" value="Genomic_DNA"/>
</dbReference>
<dbReference type="InterPro" id="IPR036961">
    <property type="entry name" value="Kinesin_motor_dom_sf"/>
</dbReference>
<dbReference type="AlphaFoldDB" id="A0A9D4TA38"/>
<dbReference type="VEuPathDB" id="VectorBase:RSAN_053015"/>
<evidence type="ECO:0000256" key="2">
    <source>
        <dbReference type="ARBA" id="ARBA00022840"/>
    </source>
</evidence>
<comment type="caution">
    <text evidence="3">The sequence shown here is derived from an EMBL/GenBank/DDBJ whole genome shotgun (WGS) entry which is preliminary data.</text>
</comment>
<dbReference type="GO" id="GO:0005524">
    <property type="term" value="F:ATP binding"/>
    <property type="evidence" value="ECO:0007669"/>
    <property type="project" value="UniProtKB-KW"/>
</dbReference>
<gene>
    <name evidence="3" type="ORF">HPB52_013303</name>
</gene>
<keyword evidence="1" id="KW-0547">Nucleotide-binding</keyword>
<reference evidence="3" key="2">
    <citation type="submission" date="2021-09" db="EMBL/GenBank/DDBJ databases">
        <authorList>
            <person name="Jia N."/>
            <person name="Wang J."/>
            <person name="Shi W."/>
            <person name="Du L."/>
            <person name="Sun Y."/>
            <person name="Zhan W."/>
            <person name="Jiang J."/>
            <person name="Wang Q."/>
            <person name="Zhang B."/>
            <person name="Ji P."/>
            <person name="Sakyi L.B."/>
            <person name="Cui X."/>
            <person name="Yuan T."/>
            <person name="Jiang B."/>
            <person name="Yang W."/>
            <person name="Lam T.T.-Y."/>
            <person name="Chang Q."/>
            <person name="Ding S."/>
            <person name="Wang X."/>
            <person name="Zhu J."/>
            <person name="Ruan X."/>
            <person name="Zhao L."/>
            <person name="Wei J."/>
            <person name="Que T."/>
            <person name="Du C."/>
            <person name="Cheng J."/>
            <person name="Dai P."/>
            <person name="Han X."/>
            <person name="Huang E."/>
            <person name="Gao Y."/>
            <person name="Liu J."/>
            <person name="Shao H."/>
            <person name="Ye R."/>
            <person name="Li L."/>
            <person name="Wei W."/>
            <person name="Wang X."/>
            <person name="Wang C."/>
            <person name="Huo Q."/>
            <person name="Li W."/>
            <person name="Guo W."/>
            <person name="Chen H."/>
            <person name="Chen S."/>
            <person name="Zhou L."/>
            <person name="Zhou L."/>
            <person name="Ni X."/>
            <person name="Tian J."/>
            <person name="Zhou Y."/>
            <person name="Sheng Y."/>
            <person name="Liu T."/>
            <person name="Pan Y."/>
            <person name="Xia L."/>
            <person name="Li J."/>
            <person name="Zhao F."/>
            <person name="Cao W."/>
        </authorList>
    </citation>
    <scope>NUCLEOTIDE SEQUENCE</scope>
    <source>
        <strain evidence="3">Rsan-2018</strain>
        <tissue evidence="3">Larvae</tissue>
    </source>
</reference>
<dbReference type="Proteomes" id="UP000821837">
    <property type="component" value="Chromosome 1"/>
</dbReference>
<proteinExistence type="predicted"/>
<keyword evidence="4" id="KW-1185">Reference proteome</keyword>